<evidence type="ECO:0008006" key="3">
    <source>
        <dbReference type="Google" id="ProtNLM"/>
    </source>
</evidence>
<dbReference type="EMBL" id="JBHSMI010000017">
    <property type="protein sequence ID" value="MFC5402968.1"/>
    <property type="molecule type" value="Genomic_DNA"/>
</dbReference>
<dbReference type="Proteomes" id="UP001596113">
    <property type="component" value="Unassembled WGS sequence"/>
</dbReference>
<dbReference type="RefSeq" id="WP_378131901.1">
    <property type="nucleotide sequence ID" value="NZ_JBHSMI010000017.1"/>
</dbReference>
<comment type="caution">
    <text evidence="1">The sequence shown here is derived from an EMBL/GenBank/DDBJ whole genome shotgun (WGS) entry which is preliminary data.</text>
</comment>
<reference evidence="2" key="1">
    <citation type="journal article" date="2019" name="Int. J. Syst. Evol. Microbiol.">
        <title>The Global Catalogue of Microorganisms (GCM) 10K type strain sequencing project: providing services to taxonomists for standard genome sequencing and annotation.</title>
        <authorList>
            <consortium name="The Broad Institute Genomics Platform"/>
            <consortium name="The Broad Institute Genome Sequencing Center for Infectious Disease"/>
            <person name="Wu L."/>
            <person name="Ma J."/>
        </authorList>
    </citation>
    <scope>NUCLEOTIDE SEQUENCE [LARGE SCALE GENOMIC DNA]</scope>
    <source>
        <strain evidence="2">CGMCC 1.18575</strain>
    </source>
</reference>
<dbReference type="SUPFAM" id="SSF88713">
    <property type="entry name" value="Glycoside hydrolase/deacetylase"/>
    <property type="match status" value="1"/>
</dbReference>
<evidence type="ECO:0000313" key="1">
    <source>
        <dbReference type="EMBL" id="MFC5402968.1"/>
    </source>
</evidence>
<proteinExistence type="predicted"/>
<protein>
    <recommendedName>
        <fullName evidence="3">NodB homology domain-containing protein</fullName>
    </recommendedName>
</protein>
<name>A0ABW0HQY4_9BACL</name>
<accession>A0ABW0HQY4</accession>
<dbReference type="Gene3D" id="3.20.20.370">
    <property type="entry name" value="Glycoside hydrolase/deacetylase"/>
    <property type="match status" value="1"/>
</dbReference>
<keyword evidence="2" id="KW-1185">Reference proteome</keyword>
<sequence length="586" mass="65599">MLTIVWNTAEIEQMRNEGRDSYTPYLLTMLNDLGLSYRVLNHEEWLQNQPGGVTIVAGRSTDPRWSSACLSYCEQGNALLVIGDVFGLDEVLGVTCTGRVREGWIDWANEGLSEGLRSSFHFFDAVCVESALKEVRMLGSILQLNGTACSEPAVSIRSIGPGTAALLTVDVMKTFCMIQQGVSVVRDGNPAADGSGAINDGILKTDDAAVLDWQRDREPVESGGVPFFLHPIVDEWRILLMRLLYQLHESVDAPLAQIWYWPNGIPAIGHISHDTDGNSAEHAQALLARLKEADIRSTWCIIMPGYDREINSMIESEEHEVALHFNSMEAEIPESRWSESDFRYQLSLLQEQFPNLTIVTNKNHYLRWEGDAAFYHWCERAGVKVEQSRGGTRQGNKGFLAGTCHPFTPIGSVHERNRPLDVLSLPTLAWDPPLPLRCTKQEAFALLDRATDVNGVAHFLFHPAMLIQNNDQVGSLLVDLVRYGATRGLAWWTAEQIWQWRSVRKQVTIQQELDADQKPKLVIVSDTALSGLTLLVSKEGQWQAWGDSTSSRMNLMKGCRTIERFGCLYTELILDIQKGRTEATCI</sequence>
<gene>
    <name evidence="1" type="ORF">ACFPOF_09450</name>
</gene>
<dbReference type="InterPro" id="IPR011330">
    <property type="entry name" value="Glyco_hydro/deAcase_b/a-brl"/>
</dbReference>
<organism evidence="1 2">
    <name type="scientific">Cohnella soli</name>
    <dbReference type="NCBI Taxonomy" id="425005"/>
    <lineage>
        <taxon>Bacteria</taxon>
        <taxon>Bacillati</taxon>
        <taxon>Bacillota</taxon>
        <taxon>Bacilli</taxon>
        <taxon>Bacillales</taxon>
        <taxon>Paenibacillaceae</taxon>
        <taxon>Cohnella</taxon>
    </lineage>
</organism>
<evidence type="ECO:0000313" key="2">
    <source>
        <dbReference type="Proteomes" id="UP001596113"/>
    </source>
</evidence>